<organism evidence="1 2">
    <name type="scientific">Rubidibacter lacunae KORDI 51-2</name>
    <dbReference type="NCBI Taxonomy" id="582515"/>
    <lineage>
        <taxon>Bacteria</taxon>
        <taxon>Bacillati</taxon>
        <taxon>Cyanobacteriota</taxon>
        <taxon>Cyanophyceae</taxon>
        <taxon>Oscillatoriophycideae</taxon>
        <taxon>Chroococcales</taxon>
        <taxon>Aphanothecaceae</taxon>
        <taxon>Rubidibacter</taxon>
    </lineage>
</organism>
<dbReference type="STRING" id="582515.KR51_00014810"/>
<proteinExistence type="predicted"/>
<evidence type="ECO:0000313" key="2">
    <source>
        <dbReference type="Proteomes" id="UP000016960"/>
    </source>
</evidence>
<dbReference type="InParanoid" id="U5DMN8"/>
<feature type="non-terminal residue" evidence="1">
    <location>
        <position position="1"/>
    </location>
</feature>
<dbReference type="eggNOG" id="COG0614">
    <property type="taxonomic scope" value="Bacteria"/>
</dbReference>
<accession>U5DMN8</accession>
<gene>
    <name evidence="1" type="ORF">KR51_00014810</name>
</gene>
<keyword evidence="2" id="KW-1185">Reference proteome</keyword>
<dbReference type="Proteomes" id="UP000016960">
    <property type="component" value="Unassembled WGS sequence"/>
</dbReference>
<dbReference type="EMBL" id="ASSJ01000039">
    <property type="protein sequence ID" value="ERN41879.1"/>
    <property type="molecule type" value="Genomic_DNA"/>
</dbReference>
<protein>
    <submittedName>
        <fullName evidence="1">Uncharacterized protein</fullName>
    </submittedName>
</protein>
<evidence type="ECO:0000313" key="1">
    <source>
        <dbReference type="EMBL" id="ERN41879.1"/>
    </source>
</evidence>
<reference evidence="1 2" key="1">
    <citation type="submission" date="2013-05" db="EMBL/GenBank/DDBJ databases">
        <title>Draft genome sequence of Rubidibacter lacunae KORDI 51-2.</title>
        <authorList>
            <person name="Choi D.H."/>
            <person name="Noh J.H."/>
            <person name="Kwon K.-K."/>
            <person name="Lee J.-H."/>
            <person name="Ryu J.-Y."/>
        </authorList>
    </citation>
    <scope>NUCLEOTIDE SEQUENCE [LARGE SCALE GENOMIC DNA]</scope>
    <source>
        <strain evidence="1 2">KORDI 51-2</strain>
    </source>
</reference>
<name>U5DMN8_9CHRO</name>
<dbReference type="SUPFAM" id="SSF53807">
    <property type="entry name" value="Helical backbone' metal receptor"/>
    <property type="match status" value="1"/>
</dbReference>
<dbReference type="AlphaFoldDB" id="U5DMN8"/>
<dbReference type="Gene3D" id="3.40.50.1980">
    <property type="entry name" value="Nitrogenase molybdenum iron protein domain"/>
    <property type="match status" value="1"/>
</dbReference>
<sequence length="74" mass="8441">IASLTEEAVDTQEIRQQQLAGIQQEWSDSAIAQSLTASQAGRVYFTTFFEWNFYNGPLGTELVLEQLRQFLLEN</sequence>
<comment type="caution">
    <text evidence="1">The sequence shown here is derived from an EMBL/GenBank/DDBJ whole genome shotgun (WGS) entry which is preliminary data.</text>
</comment>